<gene>
    <name evidence="2" type="ORF">D5281_23730</name>
</gene>
<feature type="region of interest" description="Disordered" evidence="1">
    <location>
        <begin position="167"/>
        <end position="226"/>
    </location>
</feature>
<evidence type="ECO:0000313" key="3">
    <source>
        <dbReference type="Proteomes" id="UP001154420"/>
    </source>
</evidence>
<name>A0A9X5BJZ1_9FIRM</name>
<organism evidence="2 3">
    <name type="scientific">Parablautia muri</name>
    <dbReference type="NCBI Taxonomy" id="2320879"/>
    <lineage>
        <taxon>Bacteria</taxon>
        <taxon>Bacillati</taxon>
        <taxon>Bacillota</taxon>
        <taxon>Clostridia</taxon>
        <taxon>Lachnospirales</taxon>
        <taxon>Lachnospiraceae</taxon>
        <taxon>Parablautia</taxon>
    </lineage>
</organism>
<reference evidence="2" key="1">
    <citation type="submission" date="2018-09" db="EMBL/GenBank/DDBJ databases">
        <title>Murine metabolic-syndrome-specific gut microbial biobank.</title>
        <authorList>
            <person name="Liu C."/>
        </authorList>
    </citation>
    <scope>NUCLEOTIDE SEQUENCE</scope>
    <source>
        <strain evidence="2">D42-62</strain>
    </source>
</reference>
<dbReference type="Proteomes" id="UP001154420">
    <property type="component" value="Unassembled WGS sequence"/>
</dbReference>
<proteinExistence type="predicted"/>
<dbReference type="AlphaFoldDB" id="A0A9X5BJZ1"/>
<comment type="caution">
    <text evidence="2">The sequence shown here is derived from an EMBL/GenBank/DDBJ whole genome shotgun (WGS) entry which is preliminary data.</text>
</comment>
<feature type="compositionally biased region" description="Basic and acidic residues" evidence="1">
    <location>
        <begin position="170"/>
        <end position="188"/>
    </location>
</feature>
<dbReference type="EMBL" id="QZDT01000094">
    <property type="protein sequence ID" value="NBJ95446.1"/>
    <property type="molecule type" value="Genomic_DNA"/>
</dbReference>
<accession>A0A9X5BJZ1</accession>
<evidence type="ECO:0000256" key="1">
    <source>
        <dbReference type="SAM" id="MobiDB-lite"/>
    </source>
</evidence>
<evidence type="ECO:0000313" key="2">
    <source>
        <dbReference type="EMBL" id="NBJ95446.1"/>
    </source>
</evidence>
<dbReference type="RefSeq" id="WP_160562335.1">
    <property type="nucleotide sequence ID" value="NZ_QZDT01000094.1"/>
</dbReference>
<sequence length="226" mass="26944">MQNKTNKNNTQLNKKLNTEYKNIKLEPITAQLIEEVENDKDYKENEKFDVNYFSTYCAQFRDYDFIYKVQQFGFAYLGFIDFLKSEMLDFGKYYVYEKYITMLINKFCFTYNIEFDVAKSIYDDLIESNYISIIQCSCFKSPIVVEPTIFYNYRLVQEQRVRNRLKKRKERADKKESETETVDNKATETEEAPSEPLPEVPVAEPDTPIKPDDFGFGETYEENPFF</sequence>
<protein>
    <submittedName>
        <fullName evidence="2">Uncharacterized protein</fullName>
    </submittedName>
</protein>
<keyword evidence="3" id="KW-1185">Reference proteome</keyword>